<protein>
    <submittedName>
        <fullName evidence="2">Putative cyclin-B2-1</fullName>
    </submittedName>
</protein>
<evidence type="ECO:0000313" key="2">
    <source>
        <dbReference type="EMBL" id="ROT69996.1"/>
    </source>
</evidence>
<reference evidence="2 3" key="2">
    <citation type="submission" date="2019-01" db="EMBL/GenBank/DDBJ databases">
        <title>The decoding of complex shrimp genome reveals the adaptation for benthos swimmer, frequently molting mechanism and breeding impact on genome.</title>
        <authorList>
            <person name="Sun Y."/>
            <person name="Gao Y."/>
            <person name="Yu Y."/>
        </authorList>
    </citation>
    <scope>NUCLEOTIDE SEQUENCE [LARGE SCALE GENOMIC DNA]</scope>
    <source>
        <tissue evidence="2">Muscle</tissue>
    </source>
</reference>
<feature type="region of interest" description="Disordered" evidence="1">
    <location>
        <begin position="215"/>
        <end position="238"/>
    </location>
</feature>
<comment type="caution">
    <text evidence="2">The sequence shown here is derived from an EMBL/GenBank/DDBJ whole genome shotgun (WGS) entry which is preliminary data.</text>
</comment>
<name>A0A423T0I6_PENVA</name>
<organism evidence="2 3">
    <name type="scientific">Penaeus vannamei</name>
    <name type="common">Whiteleg shrimp</name>
    <name type="synonym">Litopenaeus vannamei</name>
    <dbReference type="NCBI Taxonomy" id="6689"/>
    <lineage>
        <taxon>Eukaryota</taxon>
        <taxon>Metazoa</taxon>
        <taxon>Ecdysozoa</taxon>
        <taxon>Arthropoda</taxon>
        <taxon>Crustacea</taxon>
        <taxon>Multicrustacea</taxon>
        <taxon>Malacostraca</taxon>
        <taxon>Eumalacostraca</taxon>
        <taxon>Eucarida</taxon>
        <taxon>Decapoda</taxon>
        <taxon>Dendrobranchiata</taxon>
        <taxon>Penaeoidea</taxon>
        <taxon>Penaeidae</taxon>
        <taxon>Penaeus</taxon>
    </lineage>
</organism>
<dbReference type="InterPro" id="IPR036915">
    <property type="entry name" value="Cyclin-like_sf"/>
</dbReference>
<accession>A0A423T0I6</accession>
<dbReference type="STRING" id="6689.A0A423T0I6"/>
<evidence type="ECO:0000256" key="1">
    <source>
        <dbReference type="SAM" id="MobiDB-lite"/>
    </source>
</evidence>
<gene>
    <name evidence="2" type="ORF">C7M84_011742</name>
</gene>
<keyword evidence="3" id="KW-1185">Reference proteome</keyword>
<sequence length="238" mass="26585">MKDSSLCSTSDLLQLTLNSYTRAELLSLERQVLSVLKFELSCADQGSFLNYFLYLTCNDQDNMVIDCSGFLLGIVLVEAWPLETRPSLLAAAALHGALVLVRSSLSATAVCTLMPAFFRWGAENKYSSRSRHNALAKHPRLSPENIRLVVEQVRMRVVELRGENTVIRDRLSDGGEKKREASEPVCSARDKFSLADAFVDGMRVGGIHERGVEMDLASERREKNGEEKQGEREMDVDI</sequence>
<dbReference type="AlphaFoldDB" id="A0A423T0I6"/>
<dbReference type="Proteomes" id="UP000283509">
    <property type="component" value="Unassembled WGS sequence"/>
</dbReference>
<dbReference type="EMBL" id="QCYY01002485">
    <property type="protein sequence ID" value="ROT69996.1"/>
    <property type="molecule type" value="Genomic_DNA"/>
</dbReference>
<evidence type="ECO:0000313" key="3">
    <source>
        <dbReference type="Proteomes" id="UP000283509"/>
    </source>
</evidence>
<dbReference type="Gene3D" id="1.10.472.10">
    <property type="entry name" value="Cyclin-like"/>
    <property type="match status" value="2"/>
</dbReference>
<reference evidence="2 3" key="1">
    <citation type="submission" date="2018-04" db="EMBL/GenBank/DDBJ databases">
        <authorList>
            <person name="Zhang X."/>
            <person name="Yuan J."/>
            <person name="Li F."/>
            <person name="Xiang J."/>
        </authorList>
    </citation>
    <scope>NUCLEOTIDE SEQUENCE [LARGE SCALE GENOMIC DNA]</scope>
    <source>
        <tissue evidence="2">Muscle</tissue>
    </source>
</reference>
<dbReference type="OrthoDB" id="6370339at2759"/>
<proteinExistence type="predicted"/>
<dbReference type="SUPFAM" id="SSF47954">
    <property type="entry name" value="Cyclin-like"/>
    <property type="match status" value="1"/>
</dbReference>